<sequence>MARKLPTVPDIEKSFLGTILLYPEGNHQVLDSLEEQDFFEERHQYVFRILKKLREKGIPSEIPSVQSALEDEKLLDLVGGFHYLLELQESAISYNKPEQFVPTLKEKRIQREMIQASEAIAEKGYEGVSDLGEYLSEAEEYILRIARSREAGGFKDMIQTMDELKNELKRNAELKTDVTGYKTAYADLDRITHGLQKGDLIVVAARPAMGKTAFALNVLKNVANHNDGAVVMFSLEMGNVDLGRRILSAESGIQSNKLKSPRNLNNDEWNLLYEVMNDFKMKNKIFIDDAPNRKVRDMYQKCREIKKQHGLSLVVVDYIQLLSTDRRQGENRQQEVSEISRALKGLARELEVPVMALSQLSREVEKRENKRPMLADLRESGAIEQDADIVMMLYRQAYYDRAGEGAEKRPEEDGKADELEVIIAKHRNGETGTVKLAFTGNTNAVSSVDWRGSH</sequence>
<keyword evidence="4 12" id="KW-0547">Nucleotide-binding</keyword>
<dbReference type="OrthoDB" id="9773982at2"/>
<accession>D2MMB1</accession>
<dbReference type="NCBIfam" id="TIGR00665">
    <property type="entry name" value="DnaB"/>
    <property type="match status" value="1"/>
</dbReference>
<keyword evidence="9" id="KW-0413">Isomerase</keyword>
<comment type="caution">
    <text evidence="14">The sequence shown here is derived from an EMBL/GenBank/DDBJ whole genome shotgun (WGS) entry which is preliminary data.</text>
</comment>
<keyword evidence="8 12" id="KW-0238">DNA-binding</keyword>
<dbReference type="Pfam" id="PF03796">
    <property type="entry name" value="DnaB_C"/>
    <property type="match status" value="1"/>
</dbReference>
<evidence type="ECO:0000256" key="5">
    <source>
        <dbReference type="ARBA" id="ARBA00022801"/>
    </source>
</evidence>
<keyword evidence="2 12" id="KW-0639">Primosome</keyword>
<keyword evidence="6 12" id="KW-0347">Helicase</keyword>
<evidence type="ECO:0000259" key="13">
    <source>
        <dbReference type="PROSITE" id="PS51199"/>
    </source>
</evidence>
<dbReference type="EC" id="5.6.2.3" evidence="11 12"/>
<evidence type="ECO:0000256" key="2">
    <source>
        <dbReference type="ARBA" id="ARBA00022515"/>
    </source>
</evidence>
<dbReference type="GO" id="GO:0006269">
    <property type="term" value="P:DNA replication, synthesis of primer"/>
    <property type="evidence" value="ECO:0007669"/>
    <property type="project" value="UniProtKB-UniRule"/>
</dbReference>
<keyword evidence="7 12" id="KW-0067">ATP-binding</keyword>
<dbReference type="InterPro" id="IPR007692">
    <property type="entry name" value="DNA_helicase_DnaB"/>
</dbReference>
<dbReference type="PANTHER" id="PTHR30153">
    <property type="entry name" value="REPLICATIVE DNA HELICASE DNAB"/>
    <property type="match status" value="1"/>
</dbReference>
<dbReference type="GO" id="GO:0005524">
    <property type="term" value="F:ATP binding"/>
    <property type="evidence" value="ECO:0007669"/>
    <property type="project" value="UniProtKB-UniRule"/>
</dbReference>
<dbReference type="PANTHER" id="PTHR30153:SF2">
    <property type="entry name" value="REPLICATIVE DNA HELICASE"/>
    <property type="match status" value="1"/>
</dbReference>
<comment type="function">
    <text evidence="12">The main replicative DNA helicase, it participates in initiation and elongation during chromosome replication. Travels ahead of the DNA replisome, separating dsDNA into templates for DNA synthesis. A processive ATP-dependent 5'-3' DNA helicase it has DNA-dependent ATPase activity.</text>
</comment>
<dbReference type="RefSeq" id="WP_006626532.1">
    <property type="nucleotide sequence ID" value="NZ_ADFR01000002.1"/>
</dbReference>
<name>D2MMB1_9FIRM</name>
<proteinExistence type="inferred from homology"/>
<evidence type="ECO:0000256" key="7">
    <source>
        <dbReference type="ARBA" id="ARBA00022840"/>
    </source>
</evidence>
<dbReference type="AlphaFoldDB" id="D2MMB1"/>
<dbReference type="GO" id="GO:0003677">
    <property type="term" value="F:DNA binding"/>
    <property type="evidence" value="ECO:0007669"/>
    <property type="project" value="UniProtKB-UniRule"/>
</dbReference>
<keyword evidence="3 12" id="KW-0235">DNA replication</keyword>
<dbReference type="SUPFAM" id="SSF48024">
    <property type="entry name" value="N-terminal domain of DnaB helicase"/>
    <property type="match status" value="1"/>
</dbReference>
<evidence type="ECO:0000256" key="9">
    <source>
        <dbReference type="ARBA" id="ARBA00023235"/>
    </source>
</evidence>
<keyword evidence="5 12" id="KW-0378">Hydrolase</keyword>
<dbReference type="GO" id="GO:1990077">
    <property type="term" value="C:primosome complex"/>
    <property type="evidence" value="ECO:0007669"/>
    <property type="project" value="UniProtKB-UniRule"/>
</dbReference>
<dbReference type="Proteomes" id="UP000005017">
    <property type="component" value="Unassembled WGS sequence"/>
</dbReference>
<evidence type="ECO:0000256" key="8">
    <source>
        <dbReference type="ARBA" id="ARBA00023125"/>
    </source>
</evidence>
<dbReference type="SUPFAM" id="SSF52540">
    <property type="entry name" value="P-loop containing nucleoside triphosphate hydrolases"/>
    <property type="match status" value="1"/>
</dbReference>
<dbReference type="Gene3D" id="1.10.860.10">
    <property type="entry name" value="DNAb Helicase, Chain A"/>
    <property type="match status" value="1"/>
</dbReference>
<evidence type="ECO:0000313" key="15">
    <source>
        <dbReference type="Proteomes" id="UP000005017"/>
    </source>
</evidence>
<gene>
    <name evidence="14" type="primary">dnaB</name>
    <name evidence="14" type="ORF">HMPREF9013_0889</name>
</gene>
<comment type="catalytic activity">
    <reaction evidence="10 12">
        <text>ATP + H2O = ADP + phosphate + H(+)</text>
        <dbReference type="Rhea" id="RHEA:13065"/>
        <dbReference type="ChEBI" id="CHEBI:15377"/>
        <dbReference type="ChEBI" id="CHEBI:15378"/>
        <dbReference type="ChEBI" id="CHEBI:30616"/>
        <dbReference type="ChEBI" id="CHEBI:43474"/>
        <dbReference type="ChEBI" id="CHEBI:456216"/>
        <dbReference type="EC" id="5.6.2.3"/>
    </reaction>
</comment>
<evidence type="ECO:0000256" key="1">
    <source>
        <dbReference type="ARBA" id="ARBA00008428"/>
    </source>
</evidence>
<evidence type="ECO:0000313" key="14">
    <source>
        <dbReference type="EMBL" id="EFC06187.1"/>
    </source>
</evidence>
<evidence type="ECO:0000256" key="10">
    <source>
        <dbReference type="ARBA" id="ARBA00048954"/>
    </source>
</evidence>
<dbReference type="InterPro" id="IPR027417">
    <property type="entry name" value="P-loop_NTPase"/>
</dbReference>
<evidence type="ECO:0000256" key="12">
    <source>
        <dbReference type="RuleBase" id="RU362085"/>
    </source>
</evidence>
<dbReference type="InterPro" id="IPR007693">
    <property type="entry name" value="DNA_helicase_DnaB-like_N"/>
</dbReference>
<feature type="domain" description="SF4 helicase" evidence="13">
    <location>
        <begin position="174"/>
        <end position="452"/>
    </location>
</feature>
<reference evidence="15" key="1">
    <citation type="submission" date="2009-12" db="EMBL/GenBank/DDBJ databases">
        <title>Sequence of Clostridiales genomosp. BVAB3 str. UPII9-5.</title>
        <authorList>
            <person name="Madupu R."/>
            <person name="Durkin A.S."/>
            <person name="Torralba M."/>
            <person name="Methe B."/>
            <person name="Sutton G.G."/>
            <person name="Strausberg R.L."/>
            <person name="Nelson K.E."/>
        </authorList>
    </citation>
    <scope>NUCLEOTIDE SEQUENCE [LARGE SCALE GENOMIC DNA]</scope>
    <source>
        <strain evidence="15">W1219</strain>
    </source>
</reference>
<evidence type="ECO:0000256" key="6">
    <source>
        <dbReference type="ARBA" id="ARBA00022806"/>
    </source>
</evidence>
<evidence type="ECO:0000256" key="4">
    <source>
        <dbReference type="ARBA" id="ARBA00022741"/>
    </source>
</evidence>
<dbReference type="InterPro" id="IPR007694">
    <property type="entry name" value="DNA_helicase_DnaB-like_C"/>
</dbReference>
<dbReference type="Gene3D" id="3.40.50.300">
    <property type="entry name" value="P-loop containing nucleotide triphosphate hydrolases"/>
    <property type="match status" value="1"/>
</dbReference>
<evidence type="ECO:0000256" key="3">
    <source>
        <dbReference type="ARBA" id="ARBA00022705"/>
    </source>
</evidence>
<dbReference type="GO" id="GO:0005829">
    <property type="term" value="C:cytosol"/>
    <property type="evidence" value="ECO:0007669"/>
    <property type="project" value="TreeGrafter"/>
</dbReference>
<dbReference type="eggNOG" id="COG0305">
    <property type="taxonomic scope" value="Bacteria"/>
</dbReference>
<dbReference type="InterPro" id="IPR036185">
    <property type="entry name" value="DNA_heli_DnaB-like_N_sf"/>
</dbReference>
<comment type="similarity">
    <text evidence="1 12">Belongs to the helicase family. DnaB subfamily.</text>
</comment>
<dbReference type="GO" id="GO:0016887">
    <property type="term" value="F:ATP hydrolysis activity"/>
    <property type="evidence" value="ECO:0007669"/>
    <property type="project" value="RHEA"/>
</dbReference>
<dbReference type="PROSITE" id="PS51199">
    <property type="entry name" value="SF4_HELICASE"/>
    <property type="match status" value="1"/>
</dbReference>
<protein>
    <recommendedName>
        <fullName evidence="11 12">Replicative DNA helicase</fullName>
        <ecNumber evidence="11 12">5.6.2.3</ecNumber>
    </recommendedName>
</protein>
<dbReference type="GO" id="GO:0043139">
    <property type="term" value="F:5'-3' DNA helicase activity"/>
    <property type="evidence" value="ECO:0007669"/>
    <property type="project" value="UniProtKB-EC"/>
</dbReference>
<dbReference type="STRING" id="679192.HMPREF9013_0889"/>
<dbReference type="CDD" id="cd00984">
    <property type="entry name" value="DnaB_C"/>
    <property type="match status" value="1"/>
</dbReference>
<dbReference type="Pfam" id="PF00772">
    <property type="entry name" value="DnaB"/>
    <property type="match status" value="1"/>
</dbReference>
<dbReference type="EMBL" id="ADFR01000002">
    <property type="protein sequence ID" value="EFC06187.1"/>
    <property type="molecule type" value="Genomic_DNA"/>
</dbReference>
<dbReference type="InterPro" id="IPR016136">
    <property type="entry name" value="DNA_helicase_N/primase_C"/>
</dbReference>
<organism evidence="14 15">
    <name type="scientific">Bulleidia extructa W1219</name>
    <dbReference type="NCBI Taxonomy" id="679192"/>
    <lineage>
        <taxon>Bacteria</taxon>
        <taxon>Bacillati</taxon>
        <taxon>Bacillota</taxon>
        <taxon>Erysipelotrichia</taxon>
        <taxon>Erysipelotrichales</taxon>
        <taxon>Erysipelotrichaceae</taxon>
        <taxon>Bulleidia</taxon>
    </lineage>
</organism>
<keyword evidence="15" id="KW-1185">Reference proteome</keyword>
<evidence type="ECO:0000256" key="11">
    <source>
        <dbReference type="NCBIfam" id="TIGR00665"/>
    </source>
</evidence>